<evidence type="ECO:0000256" key="6">
    <source>
        <dbReference type="ARBA" id="ARBA00022729"/>
    </source>
</evidence>
<dbReference type="InterPro" id="IPR001611">
    <property type="entry name" value="Leu-rich_rpt"/>
</dbReference>
<reference evidence="14" key="1">
    <citation type="journal article" date="2018" name="Gigascience">
        <title>Genome assembly of the Pink Ipe (Handroanthus impetiginosus, Bignoniaceae), a highly valued, ecologically keystone Neotropical timber forest tree.</title>
        <authorList>
            <person name="Silva-Junior O.B."/>
            <person name="Grattapaglia D."/>
            <person name="Novaes E."/>
            <person name="Collevatti R.G."/>
        </authorList>
    </citation>
    <scope>NUCLEOTIDE SEQUENCE [LARGE SCALE GENOMIC DNA]</scope>
    <source>
        <strain evidence="14">cv. UFG-1</strain>
    </source>
</reference>
<evidence type="ECO:0000313" key="14">
    <source>
        <dbReference type="Proteomes" id="UP000231279"/>
    </source>
</evidence>
<keyword evidence="10" id="KW-0325">Glycoprotein</keyword>
<accession>A0A2G9HR22</accession>
<dbReference type="STRING" id="429701.A0A2G9HR22"/>
<comment type="caution">
    <text evidence="13">The sequence shown here is derived from an EMBL/GenBank/DDBJ whole genome shotgun (WGS) entry which is preliminary data.</text>
</comment>
<dbReference type="SUPFAM" id="SSF52075">
    <property type="entry name" value="Outer arm dynein light chain 1"/>
    <property type="match status" value="1"/>
</dbReference>
<proteinExistence type="inferred from homology"/>
<keyword evidence="6" id="KW-0732">Signal</keyword>
<dbReference type="PANTHER" id="PTHR48063:SF101">
    <property type="entry name" value="LRR RECEPTOR-LIKE SERINE_THREONINE-PROTEIN KINASE FLS2"/>
    <property type="match status" value="1"/>
</dbReference>
<dbReference type="GO" id="GO:0006952">
    <property type="term" value="P:defense response"/>
    <property type="evidence" value="ECO:0007669"/>
    <property type="project" value="UniProtKB-ARBA"/>
</dbReference>
<dbReference type="AlphaFoldDB" id="A0A2G9HR22"/>
<dbReference type="SMART" id="SM00369">
    <property type="entry name" value="LRR_TYP"/>
    <property type="match status" value="9"/>
</dbReference>
<dbReference type="InterPro" id="IPR013210">
    <property type="entry name" value="LRR_N_plant-typ"/>
</dbReference>
<dbReference type="Proteomes" id="UP000231279">
    <property type="component" value="Unassembled WGS sequence"/>
</dbReference>
<dbReference type="FunFam" id="3.80.10.10:FF:000299">
    <property type="entry name" value="Piriformospora indica-insensitive protein 2"/>
    <property type="match status" value="1"/>
</dbReference>
<evidence type="ECO:0000256" key="8">
    <source>
        <dbReference type="ARBA" id="ARBA00022989"/>
    </source>
</evidence>
<dbReference type="Gene3D" id="3.80.10.10">
    <property type="entry name" value="Ribonuclease Inhibitor"/>
    <property type="match status" value="4"/>
</dbReference>
<dbReference type="OrthoDB" id="1706571at2759"/>
<organism evidence="13 14">
    <name type="scientific">Handroanthus impetiginosus</name>
    <dbReference type="NCBI Taxonomy" id="429701"/>
    <lineage>
        <taxon>Eukaryota</taxon>
        <taxon>Viridiplantae</taxon>
        <taxon>Streptophyta</taxon>
        <taxon>Embryophyta</taxon>
        <taxon>Tracheophyta</taxon>
        <taxon>Spermatophyta</taxon>
        <taxon>Magnoliopsida</taxon>
        <taxon>eudicotyledons</taxon>
        <taxon>Gunneridae</taxon>
        <taxon>Pentapetalae</taxon>
        <taxon>asterids</taxon>
        <taxon>lamiids</taxon>
        <taxon>Lamiales</taxon>
        <taxon>Bignoniaceae</taxon>
        <taxon>Crescentiina</taxon>
        <taxon>Tabebuia alliance</taxon>
        <taxon>Handroanthus</taxon>
    </lineage>
</organism>
<dbReference type="EC" id="2.7.11.1" evidence="13"/>
<dbReference type="Pfam" id="PF00560">
    <property type="entry name" value="LRR_1"/>
    <property type="match status" value="6"/>
</dbReference>
<dbReference type="GO" id="GO:0004674">
    <property type="term" value="F:protein serine/threonine kinase activity"/>
    <property type="evidence" value="ECO:0007669"/>
    <property type="project" value="UniProtKB-EC"/>
</dbReference>
<evidence type="ECO:0000256" key="11">
    <source>
        <dbReference type="SAM" id="Phobius"/>
    </source>
</evidence>
<evidence type="ECO:0000256" key="3">
    <source>
        <dbReference type="ARBA" id="ARBA00022475"/>
    </source>
</evidence>
<keyword evidence="13" id="KW-0808">Transferase</keyword>
<keyword evidence="4" id="KW-0433">Leucine-rich repeat</keyword>
<sequence length="694" mass="77939">MIIKVLICLKVSLYMILLSIHIIGAYSSFEKDGVKCRKTEMLALLQFKAKLIDDFGQLSTWGHEEKDCCKWEGVLCHNRTNQVVALDLHGLGLRGKVSSSLLELANLNYLDLGFNDFNESQIPEFVGFLGKLQHLNLNFSNFGGLIPRSLGNLSNLRFLDLSGNWILDTNLDWLSGLQSLEYLDLSTANLHKATTWPQAINKMAALKEIHLQSCELSTNMLNSLPLANASNSLVVLDLPGNALRDILILLRFLNTSSRWRHVDLSFNILQGEIPNAFGNLMSLSYLDLSRNHLVGRIPDALGSVTSLSHLDLSNNDLSGEFPYALGNLTRLSHLDLSNNQLQGEFPRPSSQLKESRIEGNLKLLDLEVLDLSMNKFSGRAPDLSACSSLRWLSLYDNMFNGTLAESIGYLSDIKHLDLGSNHLEGLISEAHLLNLSKLLVLDWSFNTNLTVRIGSFWDPPFQLSRLMLAHCKLGPYFPKWLQNQKQVEFVDISSAEISDTIPHWFWDNVQMCEHLNMSHNQIYGVLPDLSSKLNLLTIDLSFNEFNGSLPLLPQNMNNIYLSGNKFSGTIINFFNFKRLFALDLSNNLFSVEISQDCFMKLMRLFYLNLANNNFFGEIPNSIGFCSLYSLHLENNSFTGYLSRLLKNCSNLIILDLGGNKFTGKIPSWLGDSIPELGVLSLKSNKLYGVLPSSL</sequence>
<evidence type="ECO:0000256" key="5">
    <source>
        <dbReference type="ARBA" id="ARBA00022692"/>
    </source>
</evidence>
<comment type="similarity">
    <text evidence="2">Belongs to the RLP family.</text>
</comment>
<keyword evidence="3" id="KW-1003">Cell membrane</keyword>
<evidence type="ECO:0000259" key="12">
    <source>
        <dbReference type="Pfam" id="PF08263"/>
    </source>
</evidence>
<dbReference type="GO" id="GO:0005886">
    <property type="term" value="C:plasma membrane"/>
    <property type="evidence" value="ECO:0007669"/>
    <property type="project" value="UniProtKB-SubCell"/>
</dbReference>
<keyword evidence="5 11" id="KW-0812">Transmembrane</keyword>
<dbReference type="InterPro" id="IPR046956">
    <property type="entry name" value="RLP23-like"/>
</dbReference>
<dbReference type="InterPro" id="IPR032675">
    <property type="entry name" value="LRR_dom_sf"/>
</dbReference>
<keyword evidence="8 11" id="KW-1133">Transmembrane helix</keyword>
<evidence type="ECO:0000313" key="13">
    <source>
        <dbReference type="EMBL" id="PIN19976.1"/>
    </source>
</evidence>
<keyword evidence="7" id="KW-0677">Repeat</keyword>
<evidence type="ECO:0000256" key="10">
    <source>
        <dbReference type="ARBA" id="ARBA00023180"/>
    </source>
</evidence>
<dbReference type="Pfam" id="PF13855">
    <property type="entry name" value="LRR_8"/>
    <property type="match status" value="1"/>
</dbReference>
<dbReference type="InterPro" id="IPR003591">
    <property type="entry name" value="Leu-rich_rpt_typical-subtyp"/>
</dbReference>
<dbReference type="PRINTS" id="PR00019">
    <property type="entry name" value="LEURICHRPT"/>
</dbReference>
<dbReference type="PANTHER" id="PTHR48063">
    <property type="entry name" value="LRR RECEPTOR-LIKE KINASE"/>
    <property type="match status" value="1"/>
</dbReference>
<evidence type="ECO:0000256" key="4">
    <source>
        <dbReference type="ARBA" id="ARBA00022614"/>
    </source>
</evidence>
<evidence type="ECO:0000256" key="9">
    <source>
        <dbReference type="ARBA" id="ARBA00023136"/>
    </source>
</evidence>
<keyword evidence="9 11" id="KW-0472">Membrane</keyword>
<name>A0A2G9HR22_9LAMI</name>
<dbReference type="GO" id="GO:0051707">
    <property type="term" value="P:response to other organism"/>
    <property type="evidence" value="ECO:0007669"/>
    <property type="project" value="UniProtKB-ARBA"/>
</dbReference>
<protein>
    <submittedName>
        <fullName evidence="13">Leucine-rich repeat protein</fullName>
        <ecNumber evidence="13">2.7.11.1</ecNumber>
    </submittedName>
</protein>
<gene>
    <name evidence="13" type="ORF">CDL12_07342</name>
</gene>
<evidence type="ECO:0000256" key="1">
    <source>
        <dbReference type="ARBA" id="ARBA00004251"/>
    </source>
</evidence>
<dbReference type="Pfam" id="PF08263">
    <property type="entry name" value="LRRNT_2"/>
    <property type="match status" value="1"/>
</dbReference>
<dbReference type="PROSITE" id="PS51450">
    <property type="entry name" value="LRR"/>
    <property type="match status" value="1"/>
</dbReference>
<comment type="subcellular location">
    <subcellularLocation>
        <location evidence="1">Cell membrane</location>
        <topology evidence="1">Single-pass type I membrane protein</topology>
    </subcellularLocation>
</comment>
<feature type="domain" description="Leucine-rich repeat-containing N-terminal plant-type" evidence="12">
    <location>
        <begin position="39"/>
        <end position="76"/>
    </location>
</feature>
<keyword evidence="14" id="KW-1185">Reference proteome</keyword>
<evidence type="ECO:0000256" key="2">
    <source>
        <dbReference type="ARBA" id="ARBA00009592"/>
    </source>
</evidence>
<dbReference type="SUPFAM" id="SSF52058">
    <property type="entry name" value="L domain-like"/>
    <property type="match status" value="2"/>
</dbReference>
<dbReference type="EMBL" id="NKXS01001190">
    <property type="protein sequence ID" value="PIN19976.1"/>
    <property type="molecule type" value="Genomic_DNA"/>
</dbReference>
<evidence type="ECO:0000256" key="7">
    <source>
        <dbReference type="ARBA" id="ARBA00022737"/>
    </source>
</evidence>
<feature type="transmembrane region" description="Helical" evidence="11">
    <location>
        <begin position="7"/>
        <end position="29"/>
    </location>
</feature>